<dbReference type="AlphaFoldDB" id="A0AAE4C1R2"/>
<evidence type="ECO:0000313" key="2">
    <source>
        <dbReference type="Proteomes" id="UP001184861"/>
    </source>
</evidence>
<dbReference type="RefSeq" id="WP_156126071.1">
    <property type="nucleotide sequence ID" value="NZ_JAVDQY010000001.1"/>
</dbReference>
<comment type="caution">
    <text evidence="1">The sequence shown here is derived from an EMBL/GenBank/DDBJ whole genome shotgun (WGS) entry which is preliminary data.</text>
</comment>
<dbReference type="EMBL" id="JAVDQY010000001">
    <property type="protein sequence ID" value="MDR6525753.1"/>
    <property type="molecule type" value="Genomic_DNA"/>
</dbReference>
<name>A0AAE4C1R2_9FLAO</name>
<accession>A0AAE4C1R2</accession>
<gene>
    <name evidence="1" type="ORF">J2787_001123</name>
</gene>
<protein>
    <recommendedName>
        <fullName evidence="3">Alpha/beta hydrolase</fullName>
    </recommendedName>
</protein>
<proteinExistence type="predicted"/>
<evidence type="ECO:0008006" key="3">
    <source>
        <dbReference type="Google" id="ProtNLM"/>
    </source>
</evidence>
<dbReference type="SUPFAM" id="SSF53474">
    <property type="entry name" value="alpha/beta-Hydrolases"/>
    <property type="match status" value="1"/>
</dbReference>
<dbReference type="Proteomes" id="UP001184861">
    <property type="component" value="Unassembled WGS sequence"/>
</dbReference>
<dbReference type="InterPro" id="IPR029058">
    <property type="entry name" value="AB_hydrolase_fold"/>
</dbReference>
<sequence>MNNNQGWVRDWRQALKGHLQLNDQAVQFMPFDSFFKPYNANAGDYIEFLAESFLGLLRWRRSQKNFFKDWMDNYPDMVVEFLKEPKLRQDLRKELRKYLVDINPDVIYAHSLGSLLCYDYFSQPENQNGYGHISLVTAGSQLGNPFLKGHVPYPIVRLPLKRWFNLNNNNDNVFARYNLPANYDNFKQIETLFDDNDFINHNGLSYINNSEAIAKVWQSL</sequence>
<reference evidence="1" key="1">
    <citation type="submission" date="2023-07" db="EMBL/GenBank/DDBJ databases">
        <title>Sorghum-associated microbial communities from plants grown in Nebraska, USA.</title>
        <authorList>
            <person name="Schachtman D."/>
        </authorList>
    </citation>
    <scope>NUCLEOTIDE SEQUENCE</scope>
    <source>
        <strain evidence="1">DS2360</strain>
    </source>
</reference>
<evidence type="ECO:0000313" key="1">
    <source>
        <dbReference type="EMBL" id="MDR6525753.1"/>
    </source>
</evidence>
<organism evidence="1 2">
    <name type="scientific">Chryseobacterium rhizosphaerae</name>
    <dbReference type="NCBI Taxonomy" id="395937"/>
    <lineage>
        <taxon>Bacteria</taxon>
        <taxon>Pseudomonadati</taxon>
        <taxon>Bacteroidota</taxon>
        <taxon>Flavobacteriia</taxon>
        <taxon>Flavobacteriales</taxon>
        <taxon>Weeksellaceae</taxon>
        <taxon>Chryseobacterium group</taxon>
        <taxon>Chryseobacterium</taxon>
    </lineage>
</organism>